<feature type="chain" id="PRO_5011781192" description="Putrescine-binding periplasmic protein" evidence="6">
    <location>
        <begin position="26"/>
        <end position="345"/>
    </location>
</feature>
<evidence type="ECO:0000256" key="1">
    <source>
        <dbReference type="ARBA" id="ARBA00004418"/>
    </source>
</evidence>
<dbReference type="Proteomes" id="UP000198994">
    <property type="component" value="Unassembled WGS sequence"/>
</dbReference>
<comment type="similarity">
    <text evidence="5">Belongs to the bacterial solute-binding protein PotD/PotF family.</text>
</comment>
<keyword evidence="8" id="KW-1185">Reference proteome</keyword>
<feature type="signal peptide" evidence="6">
    <location>
        <begin position="1"/>
        <end position="25"/>
    </location>
</feature>
<evidence type="ECO:0000256" key="2">
    <source>
        <dbReference type="ARBA" id="ARBA00022448"/>
    </source>
</evidence>
<dbReference type="OrthoDB" id="9769319at2"/>
<evidence type="ECO:0000313" key="7">
    <source>
        <dbReference type="EMBL" id="SDF66231.1"/>
    </source>
</evidence>
<name>A0A1G7MX31_9RHOB</name>
<dbReference type="PIRSF" id="PIRSF019574">
    <property type="entry name" value="Periplasmic_polyamine_BP"/>
    <property type="match status" value="1"/>
</dbReference>
<keyword evidence="2 5" id="KW-0813">Transport</keyword>
<keyword evidence="3 6" id="KW-0732">Signal</keyword>
<evidence type="ECO:0000256" key="5">
    <source>
        <dbReference type="PIRNR" id="PIRNR019574"/>
    </source>
</evidence>
<dbReference type="InterPro" id="IPR001188">
    <property type="entry name" value="Sperm_putr-bd"/>
</dbReference>
<dbReference type="Gene3D" id="3.40.190.10">
    <property type="entry name" value="Periplasmic binding protein-like II"/>
    <property type="match status" value="2"/>
</dbReference>
<evidence type="ECO:0000256" key="3">
    <source>
        <dbReference type="ARBA" id="ARBA00022729"/>
    </source>
</evidence>
<gene>
    <name evidence="7" type="ORF">SAMN04488105_1448</name>
</gene>
<comment type="subcellular location">
    <subcellularLocation>
        <location evidence="1 5">Periplasm</location>
    </subcellularLocation>
</comment>
<dbReference type="PANTHER" id="PTHR30222:SF12">
    <property type="entry name" value="NORSPERMIDINE SENSOR"/>
    <property type="match status" value="1"/>
</dbReference>
<dbReference type="GO" id="GO:0019808">
    <property type="term" value="F:polyamine binding"/>
    <property type="evidence" value="ECO:0007669"/>
    <property type="project" value="InterPro"/>
</dbReference>
<keyword evidence="4 5" id="KW-0574">Periplasm</keyword>
<dbReference type="InterPro" id="IPR006059">
    <property type="entry name" value="SBP"/>
</dbReference>
<dbReference type="SUPFAM" id="SSF53850">
    <property type="entry name" value="Periplasmic binding protein-like II"/>
    <property type="match status" value="1"/>
</dbReference>
<dbReference type="PRINTS" id="PR00909">
    <property type="entry name" value="SPERMDNBNDNG"/>
</dbReference>
<reference evidence="8" key="1">
    <citation type="submission" date="2016-10" db="EMBL/GenBank/DDBJ databases">
        <authorList>
            <person name="Varghese N."/>
            <person name="Submissions S."/>
        </authorList>
    </citation>
    <scope>NUCLEOTIDE SEQUENCE [LARGE SCALE GENOMIC DNA]</scope>
    <source>
        <strain evidence="8">DSM 10146</strain>
    </source>
</reference>
<evidence type="ECO:0000256" key="4">
    <source>
        <dbReference type="ARBA" id="ARBA00022764"/>
    </source>
</evidence>
<organism evidence="7 8">
    <name type="scientific">Salipiger thiooxidans</name>
    <dbReference type="NCBI Taxonomy" id="282683"/>
    <lineage>
        <taxon>Bacteria</taxon>
        <taxon>Pseudomonadati</taxon>
        <taxon>Pseudomonadota</taxon>
        <taxon>Alphaproteobacteria</taxon>
        <taxon>Rhodobacterales</taxon>
        <taxon>Roseobacteraceae</taxon>
        <taxon>Salipiger</taxon>
    </lineage>
</organism>
<dbReference type="PANTHER" id="PTHR30222">
    <property type="entry name" value="SPERMIDINE/PUTRESCINE-BINDING PERIPLASMIC PROTEIN"/>
    <property type="match status" value="1"/>
</dbReference>
<dbReference type="RefSeq" id="WP_089964230.1">
    <property type="nucleotide sequence ID" value="NZ_FNAV01000044.1"/>
</dbReference>
<accession>A0A1G7MX31</accession>
<proteinExistence type="inferred from homology"/>
<dbReference type="GO" id="GO:0042597">
    <property type="term" value="C:periplasmic space"/>
    <property type="evidence" value="ECO:0007669"/>
    <property type="project" value="UniProtKB-SubCell"/>
</dbReference>
<evidence type="ECO:0000313" key="8">
    <source>
        <dbReference type="Proteomes" id="UP000198994"/>
    </source>
</evidence>
<protein>
    <recommendedName>
        <fullName evidence="5">Putrescine-binding periplasmic protein</fullName>
    </recommendedName>
</protein>
<dbReference type="Pfam" id="PF13416">
    <property type="entry name" value="SBP_bac_8"/>
    <property type="match status" value="1"/>
</dbReference>
<evidence type="ECO:0000256" key="6">
    <source>
        <dbReference type="SAM" id="SignalP"/>
    </source>
</evidence>
<dbReference type="AlphaFoldDB" id="A0A1G7MX31"/>
<dbReference type="STRING" id="282683.SAMN04488105_1448"/>
<comment type="function">
    <text evidence="5">Required for the activity of the bacterial periplasmic transport system of putrescine.</text>
</comment>
<dbReference type="GO" id="GO:0015846">
    <property type="term" value="P:polyamine transport"/>
    <property type="evidence" value="ECO:0007669"/>
    <property type="project" value="InterPro"/>
</dbReference>
<dbReference type="CDD" id="cd13664">
    <property type="entry name" value="PBP2_PotD_PotF_like_3"/>
    <property type="match status" value="1"/>
</dbReference>
<dbReference type="EMBL" id="FNAV01000044">
    <property type="protein sequence ID" value="SDF66231.1"/>
    <property type="molecule type" value="Genomic_DNA"/>
</dbReference>
<sequence>MSFNRKTLFGLASAGLGLTATIASADGELQLYNWTDYTSPELIEKFEEETGISVTLDTYDSGETLLAKLQSGAAGYDIAIPTHNFVPILISEGLIQPINASELDGYDRIVPNLASPWWDEGNVYSIPWHWGTTSFTVDTAVYSGNVDDYDVIFNPPEELAGQVAMFKSPDEVITMAQVALGLPFCSEDPNEMQQVLDLLMGQKPDVKTYNSDGILERLVSGDVSVHQNWNGYSLLARKEKPSLQYAFPEEGVVAWADSLVVPKGAPNYDNAITFIEFMLEPENIAIQSNSSGYANGITGSEAFMDEGLKDAAELSPPEGTPLKFIESCSPKAVELQNRVWTALLK</sequence>